<feature type="compositionally biased region" description="Polar residues" evidence="4">
    <location>
        <begin position="1"/>
        <end position="10"/>
    </location>
</feature>
<organism evidence="6 7">
    <name type="scientific">Phanerochaete carnosa (strain HHB-10118-sp)</name>
    <name type="common">White-rot fungus</name>
    <name type="synonym">Peniophora carnosa</name>
    <dbReference type="NCBI Taxonomy" id="650164"/>
    <lineage>
        <taxon>Eukaryota</taxon>
        <taxon>Fungi</taxon>
        <taxon>Dikarya</taxon>
        <taxon>Basidiomycota</taxon>
        <taxon>Agaricomycotina</taxon>
        <taxon>Agaricomycetes</taxon>
        <taxon>Polyporales</taxon>
        <taxon>Phanerochaetaceae</taxon>
        <taxon>Phanerochaete</taxon>
    </lineage>
</organism>
<dbReference type="CDD" id="cd10028">
    <property type="entry name" value="UDG-F2_TDG_MUG"/>
    <property type="match status" value="1"/>
</dbReference>
<dbReference type="InParanoid" id="K5W2E2"/>
<accession>K5W2E2</accession>
<reference evidence="6 7" key="1">
    <citation type="journal article" date="2012" name="BMC Genomics">
        <title>Comparative genomics of the white-rot fungi, Phanerochaete carnosa and P. chrysosporium, to elucidate the genetic basis of the distinct wood types they colonize.</title>
        <authorList>
            <person name="Suzuki H."/>
            <person name="MacDonald J."/>
            <person name="Syed K."/>
            <person name="Salamov A."/>
            <person name="Hori C."/>
            <person name="Aerts A."/>
            <person name="Henrissat B."/>
            <person name="Wiebenga A."/>
            <person name="vanKuyk P.A."/>
            <person name="Barry K."/>
            <person name="Lindquist E."/>
            <person name="LaButti K."/>
            <person name="Lapidus A."/>
            <person name="Lucas S."/>
            <person name="Coutinho P."/>
            <person name="Gong Y."/>
            <person name="Samejima M."/>
            <person name="Mahadevan R."/>
            <person name="Abou-Zaid M."/>
            <person name="de Vries R.P."/>
            <person name="Igarashi K."/>
            <person name="Yadav J.S."/>
            <person name="Grigoriev I.V."/>
            <person name="Master E.R."/>
        </authorList>
    </citation>
    <scope>NUCLEOTIDE SEQUENCE [LARGE SCALE GENOMIC DNA]</scope>
    <source>
        <strain evidence="6 7">HHB-10118-sp</strain>
    </source>
</reference>
<dbReference type="AlphaFoldDB" id="K5W2E2"/>
<feature type="domain" description="Uracil-DNA glycosylase-like" evidence="5">
    <location>
        <begin position="140"/>
        <end position="278"/>
    </location>
</feature>
<dbReference type="Pfam" id="PF03167">
    <property type="entry name" value="UDG"/>
    <property type="match status" value="1"/>
</dbReference>
<feature type="compositionally biased region" description="Basic and acidic residues" evidence="4">
    <location>
        <begin position="37"/>
        <end position="49"/>
    </location>
</feature>
<dbReference type="HOGENOM" id="CLU_042829_0_1_1"/>
<dbReference type="GO" id="GO:0006285">
    <property type="term" value="P:base-excision repair, AP site formation"/>
    <property type="evidence" value="ECO:0007669"/>
    <property type="project" value="InterPro"/>
</dbReference>
<sequence length="416" mass="47272">MPCGSSLTQNSRRKLPATREVYGETSATRDNSPLTEASERLASREEEQCRNSPTPAASVEQFRTRIESFRFNSPSKTPSLKKRRHTGCDFEDEGPERSSGEDDRLPTLPAIQRSPRKKPKKKPSRPYAPPEKYEHLHMLPDYLEQGLDVVFCGINPGYTSAENGHHYAHSTNHFWLGLYESGLTDVLLSPDEDYTLPDKYNFGLTNLVYRPTAEQSELAADEMRQGVPALMNKFAKYRPRIVCFLSKGIWEVFLREAYRLASLSSKETLPSLSPSSQSPPSSQSTSSRRASPLKSKFFDGTTHSRDDGSPEAIDASPTPRKRSKTKVPKHSFNWGMQPFKVMHRQLGSFSSSIDQTWFFVVPSPSARVVAYQWWDKVEFFKKLREFTSEVKNGRVDASEHHVLPLTTTKSIYFMNM</sequence>
<proteinExistence type="predicted"/>
<dbReference type="Gene3D" id="3.40.470.10">
    <property type="entry name" value="Uracil-DNA glycosylase-like domain"/>
    <property type="match status" value="1"/>
</dbReference>
<keyword evidence="3" id="KW-0234">DNA repair</keyword>
<feature type="region of interest" description="Disordered" evidence="4">
    <location>
        <begin position="1"/>
        <end position="131"/>
    </location>
</feature>
<keyword evidence="7" id="KW-1185">Reference proteome</keyword>
<evidence type="ECO:0000313" key="7">
    <source>
        <dbReference type="Proteomes" id="UP000008370"/>
    </source>
</evidence>
<dbReference type="PANTHER" id="PTHR12159">
    <property type="entry name" value="G/T AND G/U MISMATCH-SPECIFIC DNA GLYCOSYLASE"/>
    <property type="match status" value="1"/>
</dbReference>
<dbReference type="PANTHER" id="PTHR12159:SF9">
    <property type="entry name" value="G_T MISMATCH-SPECIFIC THYMINE DNA GLYCOSYLASE"/>
    <property type="match status" value="1"/>
</dbReference>
<dbReference type="SUPFAM" id="SSF52141">
    <property type="entry name" value="Uracil-DNA glycosylase-like"/>
    <property type="match status" value="1"/>
</dbReference>
<dbReference type="GO" id="GO:0008263">
    <property type="term" value="F:pyrimidine-specific mismatch base pair DNA N-glycosylase activity"/>
    <property type="evidence" value="ECO:0007669"/>
    <property type="project" value="TreeGrafter"/>
</dbReference>
<protein>
    <recommendedName>
        <fullName evidence="5">Uracil-DNA glycosylase-like domain-containing protein</fullName>
    </recommendedName>
</protein>
<dbReference type="STRING" id="650164.K5W2E2"/>
<name>K5W2E2_PHACS</name>
<dbReference type="InterPro" id="IPR005122">
    <property type="entry name" value="Uracil-DNA_glycosylase-like"/>
</dbReference>
<feature type="compositionally biased region" description="Low complexity" evidence="4">
    <location>
        <begin position="268"/>
        <end position="292"/>
    </location>
</feature>
<evidence type="ECO:0000259" key="5">
    <source>
        <dbReference type="Pfam" id="PF03167"/>
    </source>
</evidence>
<dbReference type="GeneID" id="18917357"/>
<dbReference type="RefSeq" id="XP_007397777.1">
    <property type="nucleotide sequence ID" value="XM_007397715.1"/>
</dbReference>
<feature type="compositionally biased region" description="Basic residues" evidence="4">
    <location>
        <begin position="114"/>
        <end position="124"/>
    </location>
</feature>
<evidence type="ECO:0000256" key="2">
    <source>
        <dbReference type="ARBA" id="ARBA00022801"/>
    </source>
</evidence>
<dbReference type="InterPro" id="IPR036895">
    <property type="entry name" value="Uracil-DNA_glycosylase-like_sf"/>
</dbReference>
<dbReference type="FunCoup" id="K5W2E2">
    <property type="interactions" value="17"/>
</dbReference>
<feature type="compositionally biased region" description="Polar residues" evidence="4">
    <location>
        <begin position="25"/>
        <end position="35"/>
    </location>
</feature>
<evidence type="ECO:0000256" key="4">
    <source>
        <dbReference type="SAM" id="MobiDB-lite"/>
    </source>
</evidence>
<dbReference type="EMBL" id="JH930474">
    <property type="protein sequence ID" value="EKM53074.1"/>
    <property type="molecule type" value="Genomic_DNA"/>
</dbReference>
<dbReference type="GO" id="GO:0004844">
    <property type="term" value="F:uracil DNA N-glycosylase activity"/>
    <property type="evidence" value="ECO:0007669"/>
    <property type="project" value="TreeGrafter"/>
</dbReference>
<evidence type="ECO:0000256" key="1">
    <source>
        <dbReference type="ARBA" id="ARBA00022763"/>
    </source>
</evidence>
<feature type="region of interest" description="Disordered" evidence="4">
    <location>
        <begin position="268"/>
        <end position="329"/>
    </location>
</feature>
<dbReference type="InterPro" id="IPR015637">
    <property type="entry name" value="MUG/TDG"/>
</dbReference>
<gene>
    <name evidence="6" type="ORF">PHACADRAFT_259229</name>
</gene>
<feature type="compositionally biased region" description="Basic residues" evidence="4">
    <location>
        <begin position="319"/>
        <end position="329"/>
    </location>
</feature>
<dbReference type="Proteomes" id="UP000008370">
    <property type="component" value="Unassembled WGS sequence"/>
</dbReference>
<evidence type="ECO:0000313" key="6">
    <source>
        <dbReference type="EMBL" id="EKM53074.1"/>
    </source>
</evidence>
<feature type="compositionally biased region" description="Basic and acidic residues" evidence="4">
    <location>
        <begin position="95"/>
        <end position="105"/>
    </location>
</feature>
<dbReference type="KEGG" id="pco:PHACADRAFT_259229"/>
<keyword evidence="1" id="KW-0227">DNA damage</keyword>
<dbReference type="OrthoDB" id="565731at2759"/>
<evidence type="ECO:0000256" key="3">
    <source>
        <dbReference type="ARBA" id="ARBA00023204"/>
    </source>
</evidence>
<keyword evidence="2" id="KW-0378">Hydrolase</keyword>